<protein>
    <submittedName>
        <fullName evidence="3">Uncharacterized protein</fullName>
    </submittedName>
</protein>
<evidence type="ECO:0000313" key="4">
    <source>
        <dbReference type="Proteomes" id="UP000275267"/>
    </source>
</evidence>
<dbReference type="SUPFAM" id="SSF53448">
    <property type="entry name" value="Nucleotide-diphospho-sugar transferases"/>
    <property type="match status" value="1"/>
</dbReference>
<dbReference type="EMBL" id="PQIB02000004">
    <property type="protein sequence ID" value="RLN23796.1"/>
    <property type="molecule type" value="Genomic_DNA"/>
</dbReference>
<dbReference type="Gene3D" id="3.90.550.10">
    <property type="entry name" value="Spore Coat Polysaccharide Biosynthesis Protein SpsA, Chain A"/>
    <property type="match status" value="1"/>
</dbReference>
<keyword evidence="4" id="KW-1185">Reference proteome</keyword>
<dbReference type="OrthoDB" id="2020070at2759"/>
<keyword evidence="2" id="KW-0472">Membrane</keyword>
<evidence type="ECO:0000256" key="2">
    <source>
        <dbReference type="SAM" id="Phobius"/>
    </source>
</evidence>
<accession>A0A3L6SME9</accession>
<dbReference type="PANTHER" id="PTHR33604">
    <property type="entry name" value="OSJNBA0004B13.7 PROTEIN"/>
    <property type="match status" value="1"/>
</dbReference>
<dbReference type="AlphaFoldDB" id="A0A3L6SME9"/>
<keyword evidence="2" id="KW-0812">Transmembrane</keyword>
<dbReference type="STRING" id="4540.A0A3L6SME9"/>
<comment type="caution">
    <text evidence="3">The sequence shown here is derived from an EMBL/GenBank/DDBJ whole genome shotgun (WGS) entry which is preliminary data.</text>
</comment>
<feature type="region of interest" description="Disordered" evidence="1">
    <location>
        <begin position="700"/>
        <end position="723"/>
    </location>
</feature>
<evidence type="ECO:0000313" key="3">
    <source>
        <dbReference type="EMBL" id="RLN23796.1"/>
    </source>
</evidence>
<dbReference type="Proteomes" id="UP000275267">
    <property type="component" value="Unassembled WGS sequence"/>
</dbReference>
<feature type="transmembrane region" description="Helical" evidence="2">
    <location>
        <begin position="41"/>
        <end position="59"/>
    </location>
</feature>
<keyword evidence="2" id="KW-1133">Transmembrane helix</keyword>
<feature type="compositionally biased region" description="Basic and acidic residues" evidence="1">
    <location>
        <begin position="709"/>
        <end position="718"/>
    </location>
</feature>
<organism evidence="3 4">
    <name type="scientific">Panicum miliaceum</name>
    <name type="common">Proso millet</name>
    <name type="synonym">Broomcorn millet</name>
    <dbReference type="NCBI Taxonomy" id="4540"/>
    <lineage>
        <taxon>Eukaryota</taxon>
        <taxon>Viridiplantae</taxon>
        <taxon>Streptophyta</taxon>
        <taxon>Embryophyta</taxon>
        <taxon>Tracheophyta</taxon>
        <taxon>Spermatophyta</taxon>
        <taxon>Magnoliopsida</taxon>
        <taxon>Liliopsida</taxon>
        <taxon>Poales</taxon>
        <taxon>Poaceae</taxon>
        <taxon>PACMAD clade</taxon>
        <taxon>Panicoideae</taxon>
        <taxon>Panicodae</taxon>
        <taxon>Paniceae</taxon>
        <taxon>Panicinae</taxon>
        <taxon>Panicum</taxon>
        <taxon>Panicum sect. Panicum</taxon>
    </lineage>
</organism>
<proteinExistence type="predicted"/>
<name>A0A3L6SME9_PANMI</name>
<evidence type="ECO:0000256" key="1">
    <source>
        <dbReference type="SAM" id="MobiDB-lite"/>
    </source>
</evidence>
<dbReference type="InterPro" id="IPR029044">
    <property type="entry name" value="Nucleotide-diphossugar_trans"/>
</dbReference>
<reference evidence="4" key="1">
    <citation type="journal article" date="2019" name="Nat. Commun.">
        <title>The genome of broomcorn millet.</title>
        <authorList>
            <person name="Zou C."/>
            <person name="Miki D."/>
            <person name="Li D."/>
            <person name="Tang Q."/>
            <person name="Xiao L."/>
            <person name="Rajput S."/>
            <person name="Deng P."/>
            <person name="Jia W."/>
            <person name="Huang R."/>
            <person name="Zhang M."/>
            <person name="Sun Y."/>
            <person name="Hu J."/>
            <person name="Fu X."/>
            <person name="Schnable P.S."/>
            <person name="Li F."/>
            <person name="Zhang H."/>
            <person name="Feng B."/>
            <person name="Zhu X."/>
            <person name="Liu R."/>
            <person name="Schnable J.C."/>
            <person name="Zhu J.-K."/>
            <person name="Zhang H."/>
        </authorList>
    </citation>
    <scope>NUCLEOTIDE SEQUENCE [LARGE SCALE GENOMIC DNA]</scope>
</reference>
<gene>
    <name evidence="3" type="ORF">C2845_PM07G06990</name>
</gene>
<dbReference type="PANTHER" id="PTHR33604:SF3">
    <property type="entry name" value="OSJNBA0004B13.7 PROTEIN"/>
    <property type="match status" value="1"/>
</dbReference>
<sequence length="750" mass="85676">MSSPPTPSISPSHFLDLLLHSSSPLHRPTPMTSPRRRSLPLRFLLIIIPAPLFLVLLLLHRSTHPTATLLRTADSGPSPDPRRFSLLIKLLAYDRPTALRRCLRSLAAADYDGDRVALHVLLDHRPPNSSLSSLASSHEILDFVDAFQWPHGEKRVHYRATNAGLQAQWIEAWWPGSDDEFAFVVEDDLQVSPLYYRFLKRVVMKYYYDRENYSPYVFGASLQRPRFVAGKHGNKIQLDSETRLFLYQMVGTWGQLLFPKPWKEFRLWYDEHKAKGLKPILQGMKTTGWYKKMGERIWTPWFIKFVHSRGYFNIYTNFLKERALSVSHRDAGVNYGKSAGPDSTLLDRKNLDFNLWELQSLKKLRWYDFCFDEVLPGRVVRKFSELVSVLKSVKLKSTVVLISLYSVEERFARNLICHLDKADKQNYIFLGDDSEFLDDIAHRGYPVINGIGFLQSIKMSGFVGSDDFAKQTLVKSYVIKACLDLGYNLWLLNGNMISLGTKLIEPSDQSADFFTADVGLVFIRSSLESKKAWSELTMSRVQTMCTSRHFSASLKQKSFVRILTEVLASSAGSRLGKLDEGIRVIKLGPNTSSKSISEGQSNVIFWSRSMASDSVQKQLENMDLWLIDSDLSCGAVVCLQKQRVKKEGKPSWKVAERFWQVDHRRTRDNYAIAALQEVSQPEFDAGRFLAARFPPTLNKSLDPTLSASKDAERTDPRKMTRGLPRMRRRTFAYDDGVKIVWCEVVGLPAS</sequence>